<accession>A0A0L0EZI1</accession>
<dbReference type="InterPro" id="IPR004274">
    <property type="entry name" value="FCP1_dom"/>
</dbReference>
<dbReference type="AlphaFoldDB" id="A0A0L0EZI1"/>
<feature type="non-terminal residue" evidence="8">
    <location>
        <position position="84"/>
    </location>
</feature>
<evidence type="ECO:0000256" key="5">
    <source>
        <dbReference type="ARBA" id="ARBA00047761"/>
    </source>
</evidence>
<evidence type="ECO:0000256" key="1">
    <source>
        <dbReference type="ARBA" id="ARBA00004123"/>
    </source>
</evidence>
<dbReference type="Proteomes" id="UP000054560">
    <property type="component" value="Unassembled WGS sequence"/>
</dbReference>
<dbReference type="InterPro" id="IPR023214">
    <property type="entry name" value="HAD_sf"/>
</dbReference>
<gene>
    <name evidence="8" type="ORF">SARC_17573</name>
</gene>
<proteinExistence type="predicted"/>
<comment type="catalytic activity">
    <reaction evidence="6">
        <text>O-phospho-L-threonyl-[protein] + H2O = L-threonyl-[protein] + phosphate</text>
        <dbReference type="Rhea" id="RHEA:47004"/>
        <dbReference type="Rhea" id="RHEA-COMP:11060"/>
        <dbReference type="Rhea" id="RHEA-COMP:11605"/>
        <dbReference type="ChEBI" id="CHEBI:15377"/>
        <dbReference type="ChEBI" id="CHEBI:30013"/>
        <dbReference type="ChEBI" id="CHEBI:43474"/>
        <dbReference type="ChEBI" id="CHEBI:61977"/>
        <dbReference type="EC" id="3.1.3.16"/>
    </reaction>
</comment>
<dbReference type="PROSITE" id="PS50969">
    <property type="entry name" value="FCP1"/>
    <property type="match status" value="1"/>
</dbReference>
<dbReference type="Gene3D" id="3.40.50.1000">
    <property type="entry name" value="HAD superfamily/HAD-like"/>
    <property type="match status" value="1"/>
</dbReference>
<dbReference type="InterPro" id="IPR039189">
    <property type="entry name" value="Fcp1"/>
</dbReference>
<evidence type="ECO:0000256" key="3">
    <source>
        <dbReference type="ARBA" id="ARBA00022801"/>
    </source>
</evidence>
<keyword evidence="9" id="KW-1185">Reference proteome</keyword>
<evidence type="ECO:0000256" key="4">
    <source>
        <dbReference type="ARBA" id="ARBA00023242"/>
    </source>
</evidence>
<protein>
    <recommendedName>
        <fullName evidence="2">protein-serine/threonine phosphatase</fullName>
        <ecNumber evidence="2">3.1.3.16</ecNumber>
    </recommendedName>
</protein>
<dbReference type="PANTHER" id="PTHR23081:SF36">
    <property type="entry name" value="RNA POLYMERASE II SUBUNIT A C-TERMINAL DOMAIN PHOSPHATASE"/>
    <property type="match status" value="1"/>
</dbReference>
<sequence>MLPPPCTFTPQDIVSFTLPSAPTVFWVKLRPYARELLAGLSSLYELHIYTHGSREYALQIASILDASGKMFGNRILSRDDGFDQ</sequence>
<reference evidence="8 9" key="1">
    <citation type="submission" date="2011-02" db="EMBL/GenBank/DDBJ databases">
        <title>The Genome Sequence of Sphaeroforma arctica JP610.</title>
        <authorList>
            <consortium name="The Broad Institute Genome Sequencing Platform"/>
            <person name="Russ C."/>
            <person name="Cuomo C."/>
            <person name="Young S.K."/>
            <person name="Zeng Q."/>
            <person name="Gargeya S."/>
            <person name="Alvarado L."/>
            <person name="Berlin A."/>
            <person name="Chapman S.B."/>
            <person name="Chen Z."/>
            <person name="Freedman E."/>
            <person name="Gellesch M."/>
            <person name="Goldberg J."/>
            <person name="Griggs A."/>
            <person name="Gujja S."/>
            <person name="Heilman E."/>
            <person name="Heiman D."/>
            <person name="Howarth C."/>
            <person name="Mehta T."/>
            <person name="Neiman D."/>
            <person name="Pearson M."/>
            <person name="Roberts A."/>
            <person name="Saif S."/>
            <person name="Shea T."/>
            <person name="Shenoy N."/>
            <person name="Sisk P."/>
            <person name="Stolte C."/>
            <person name="Sykes S."/>
            <person name="White J."/>
            <person name="Yandava C."/>
            <person name="Burger G."/>
            <person name="Gray M.W."/>
            <person name="Holland P.W.H."/>
            <person name="King N."/>
            <person name="Lang F.B.F."/>
            <person name="Roger A.J."/>
            <person name="Ruiz-Trillo I."/>
            <person name="Haas B."/>
            <person name="Nusbaum C."/>
            <person name="Birren B."/>
        </authorList>
    </citation>
    <scope>NUCLEOTIDE SEQUENCE [LARGE SCALE GENOMIC DNA]</scope>
    <source>
        <strain evidence="8 9">JP610</strain>
    </source>
</reference>
<dbReference type="GeneID" id="25918077"/>
<evidence type="ECO:0000256" key="6">
    <source>
        <dbReference type="ARBA" id="ARBA00048336"/>
    </source>
</evidence>
<dbReference type="SUPFAM" id="SSF56784">
    <property type="entry name" value="HAD-like"/>
    <property type="match status" value="1"/>
</dbReference>
<dbReference type="OrthoDB" id="10249888at2759"/>
<dbReference type="EC" id="3.1.3.16" evidence="2"/>
<evidence type="ECO:0000313" key="8">
    <source>
        <dbReference type="EMBL" id="KNC69910.1"/>
    </source>
</evidence>
<comment type="catalytic activity">
    <reaction evidence="5">
        <text>O-phospho-L-seryl-[protein] + H2O = L-seryl-[protein] + phosphate</text>
        <dbReference type="Rhea" id="RHEA:20629"/>
        <dbReference type="Rhea" id="RHEA-COMP:9863"/>
        <dbReference type="Rhea" id="RHEA-COMP:11604"/>
        <dbReference type="ChEBI" id="CHEBI:15377"/>
        <dbReference type="ChEBI" id="CHEBI:29999"/>
        <dbReference type="ChEBI" id="CHEBI:43474"/>
        <dbReference type="ChEBI" id="CHEBI:83421"/>
        <dbReference type="EC" id="3.1.3.16"/>
    </reaction>
</comment>
<dbReference type="EMBL" id="KQ252827">
    <property type="protein sequence ID" value="KNC69910.1"/>
    <property type="molecule type" value="Genomic_DNA"/>
</dbReference>
<feature type="domain" description="FCP1 homology" evidence="7">
    <location>
        <begin position="1"/>
        <end position="84"/>
    </location>
</feature>
<keyword evidence="3" id="KW-0378">Hydrolase</keyword>
<dbReference type="eggNOG" id="KOG0323">
    <property type="taxonomic scope" value="Eukaryota"/>
</dbReference>
<dbReference type="GO" id="GO:0005634">
    <property type="term" value="C:nucleus"/>
    <property type="evidence" value="ECO:0007669"/>
    <property type="project" value="UniProtKB-SubCell"/>
</dbReference>
<organism evidence="8 9">
    <name type="scientific">Sphaeroforma arctica JP610</name>
    <dbReference type="NCBI Taxonomy" id="667725"/>
    <lineage>
        <taxon>Eukaryota</taxon>
        <taxon>Ichthyosporea</taxon>
        <taxon>Ichthyophonida</taxon>
        <taxon>Sphaeroforma</taxon>
    </lineage>
</organism>
<dbReference type="GO" id="GO:0008420">
    <property type="term" value="F:RNA polymerase II CTD heptapeptide repeat phosphatase activity"/>
    <property type="evidence" value="ECO:0007669"/>
    <property type="project" value="InterPro"/>
</dbReference>
<dbReference type="STRING" id="667725.A0A0L0EZI1"/>
<evidence type="ECO:0000259" key="7">
    <source>
        <dbReference type="PROSITE" id="PS50969"/>
    </source>
</evidence>
<dbReference type="PANTHER" id="PTHR23081">
    <property type="entry name" value="RNA POLYMERASE II CTD PHOSPHATASE"/>
    <property type="match status" value="1"/>
</dbReference>
<evidence type="ECO:0000256" key="2">
    <source>
        <dbReference type="ARBA" id="ARBA00013081"/>
    </source>
</evidence>
<keyword evidence="4" id="KW-0539">Nucleus</keyword>
<dbReference type="Pfam" id="PF03031">
    <property type="entry name" value="NIF"/>
    <property type="match status" value="1"/>
</dbReference>
<comment type="subcellular location">
    <subcellularLocation>
        <location evidence="1">Nucleus</location>
    </subcellularLocation>
</comment>
<name>A0A0L0EZI1_9EUKA</name>
<dbReference type="InterPro" id="IPR036412">
    <property type="entry name" value="HAD-like_sf"/>
</dbReference>
<evidence type="ECO:0000313" key="9">
    <source>
        <dbReference type="Proteomes" id="UP000054560"/>
    </source>
</evidence>
<dbReference type="RefSeq" id="XP_014143812.1">
    <property type="nucleotide sequence ID" value="XM_014288337.1"/>
</dbReference>